<sequence>IFMEHDVIFEEGEFIWGDSAYPINIWVVAPFKKPESDDPNNTILDNHVSIVRIRSEHAIGFLKERFQSLKGLRINIRDEANHKFATYWIVSCIGLH</sequence>
<dbReference type="AlphaFoldDB" id="A0A067S9P1"/>
<dbReference type="EMBL" id="KL142421">
    <property type="protein sequence ID" value="KDR66667.1"/>
    <property type="molecule type" value="Genomic_DNA"/>
</dbReference>
<dbReference type="InterPro" id="IPR027806">
    <property type="entry name" value="HARBI1_dom"/>
</dbReference>
<keyword evidence="2" id="KW-0479">Metal-binding</keyword>
<dbReference type="Proteomes" id="UP000027222">
    <property type="component" value="Unassembled WGS sequence"/>
</dbReference>
<proteinExistence type="predicted"/>
<feature type="domain" description="DDE Tnp4" evidence="3">
    <location>
        <begin position="9"/>
        <end position="96"/>
    </location>
</feature>
<evidence type="ECO:0000313" key="4">
    <source>
        <dbReference type="EMBL" id="KDR66667.1"/>
    </source>
</evidence>
<accession>A0A067S9P1</accession>
<dbReference type="OrthoDB" id="2649667at2759"/>
<dbReference type="GO" id="GO:0046872">
    <property type="term" value="F:metal ion binding"/>
    <property type="evidence" value="ECO:0007669"/>
    <property type="project" value="UniProtKB-KW"/>
</dbReference>
<evidence type="ECO:0000259" key="3">
    <source>
        <dbReference type="Pfam" id="PF13359"/>
    </source>
</evidence>
<feature type="non-terminal residue" evidence="4">
    <location>
        <position position="96"/>
    </location>
</feature>
<comment type="cofactor">
    <cofactor evidence="1">
        <name>a divalent metal cation</name>
        <dbReference type="ChEBI" id="CHEBI:60240"/>
    </cofactor>
</comment>
<evidence type="ECO:0000256" key="1">
    <source>
        <dbReference type="ARBA" id="ARBA00001968"/>
    </source>
</evidence>
<reference evidence="5" key="1">
    <citation type="journal article" date="2014" name="Proc. Natl. Acad. Sci. U.S.A.">
        <title>Extensive sampling of basidiomycete genomes demonstrates inadequacy of the white-rot/brown-rot paradigm for wood decay fungi.</title>
        <authorList>
            <person name="Riley R."/>
            <person name="Salamov A.A."/>
            <person name="Brown D.W."/>
            <person name="Nagy L.G."/>
            <person name="Floudas D."/>
            <person name="Held B.W."/>
            <person name="Levasseur A."/>
            <person name="Lombard V."/>
            <person name="Morin E."/>
            <person name="Otillar R."/>
            <person name="Lindquist E.A."/>
            <person name="Sun H."/>
            <person name="LaButti K.M."/>
            <person name="Schmutz J."/>
            <person name="Jabbour D."/>
            <person name="Luo H."/>
            <person name="Baker S.E."/>
            <person name="Pisabarro A.G."/>
            <person name="Walton J.D."/>
            <person name="Blanchette R.A."/>
            <person name="Henrissat B."/>
            <person name="Martin F."/>
            <person name="Cullen D."/>
            <person name="Hibbett D.S."/>
            <person name="Grigoriev I.V."/>
        </authorList>
    </citation>
    <scope>NUCLEOTIDE SEQUENCE [LARGE SCALE GENOMIC DNA]</scope>
    <source>
        <strain evidence="5">CBS 339.88</strain>
    </source>
</reference>
<dbReference type="STRING" id="685588.A0A067S9P1"/>
<evidence type="ECO:0000313" key="5">
    <source>
        <dbReference type="Proteomes" id="UP000027222"/>
    </source>
</evidence>
<name>A0A067S9P1_GALM3</name>
<feature type="non-terminal residue" evidence="4">
    <location>
        <position position="1"/>
    </location>
</feature>
<keyword evidence="5" id="KW-1185">Reference proteome</keyword>
<organism evidence="4 5">
    <name type="scientific">Galerina marginata (strain CBS 339.88)</name>
    <dbReference type="NCBI Taxonomy" id="685588"/>
    <lineage>
        <taxon>Eukaryota</taxon>
        <taxon>Fungi</taxon>
        <taxon>Dikarya</taxon>
        <taxon>Basidiomycota</taxon>
        <taxon>Agaricomycotina</taxon>
        <taxon>Agaricomycetes</taxon>
        <taxon>Agaricomycetidae</taxon>
        <taxon>Agaricales</taxon>
        <taxon>Agaricineae</taxon>
        <taxon>Strophariaceae</taxon>
        <taxon>Galerina</taxon>
    </lineage>
</organism>
<dbReference type="Pfam" id="PF13359">
    <property type="entry name" value="DDE_Tnp_4"/>
    <property type="match status" value="1"/>
</dbReference>
<protein>
    <recommendedName>
        <fullName evidence="3">DDE Tnp4 domain-containing protein</fullName>
    </recommendedName>
</protein>
<dbReference type="HOGENOM" id="CLU_018552_9_2_1"/>
<evidence type="ECO:0000256" key="2">
    <source>
        <dbReference type="ARBA" id="ARBA00022723"/>
    </source>
</evidence>
<gene>
    <name evidence="4" type="ORF">GALMADRAFT_45593</name>
</gene>